<reference evidence="3" key="2">
    <citation type="submission" date="2022-01" db="EMBL/GenBank/DDBJ databases">
        <authorList>
            <person name="Yamashiro T."/>
            <person name="Shiraishi A."/>
            <person name="Satake H."/>
            <person name="Nakayama K."/>
        </authorList>
    </citation>
    <scope>NUCLEOTIDE SEQUENCE</scope>
</reference>
<dbReference type="InterPro" id="IPR027417">
    <property type="entry name" value="P-loop_NTPase"/>
</dbReference>
<keyword evidence="1" id="KW-0433">Leucine-rich repeat</keyword>
<accession>A0ABQ5AW26</accession>
<dbReference type="InterPro" id="IPR002182">
    <property type="entry name" value="NB-ARC"/>
</dbReference>
<dbReference type="Gene3D" id="3.40.50.300">
    <property type="entry name" value="P-loop containing nucleotide triphosphate hydrolases"/>
    <property type="match status" value="1"/>
</dbReference>
<dbReference type="InterPro" id="IPR044974">
    <property type="entry name" value="Disease_R_plants"/>
</dbReference>
<dbReference type="PROSITE" id="PS50104">
    <property type="entry name" value="TIR"/>
    <property type="match status" value="1"/>
</dbReference>
<dbReference type="PRINTS" id="PR00364">
    <property type="entry name" value="DISEASERSIST"/>
</dbReference>
<name>A0ABQ5AW26_9ASTR</name>
<dbReference type="InterPro" id="IPR042197">
    <property type="entry name" value="Apaf_helical"/>
</dbReference>
<evidence type="ECO:0000313" key="4">
    <source>
        <dbReference type="Proteomes" id="UP001151760"/>
    </source>
</evidence>
<protein>
    <submittedName>
        <fullName evidence="3">Disease resistance protein RML1A-like protein isoform X1</fullName>
    </submittedName>
</protein>
<dbReference type="EMBL" id="BQNB010012629">
    <property type="protein sequence ID" value="GJT05972.1"/>
    <property type="molecule type" value="Genomic_DNA"/>
</dbReference>
<feature type="domain" description="TIR" evidence="2">
    <location>
        <begin position="17"/>
        <end position="164"/>
    </location>
</feature>
<dbReference type="Gene3D" id="1.10.8.430">
    <property type="entry name" value="Helical domain of apoptotic protease-activating factors"/>
    <property type="match status" value="1"/>
</dbReference>
<evidence type="ECO:0000256" key="1">
    <source>
        <dbReference type="ARBA" id="ARBA00022614"/>
    </source>
</evidence>
<keyword evidence="4" id="KW-1185">Reference proteome</keyword>
<evidence type="ECO:0000313" key="3">
    <source>
        <dbReference type="EMBL" id="GJT05972.1"/>
    </source>
</evidence>
<reference evidence="3" key="1">
    <citation type="journal article" date="2022" name="Int. J. Mol. Sci.">
        <title>Draft Genome of Tanacetum Coccineum: Genomic Comparison of Closely Related Tanacetum-Family Plants.</title>
        <authorList>
            <person name="Yamashiro T."/>
            <person name="Shiraishi A."/>
            <person name="Nakayama K."/>
            <person name="Satake H."/>
        </authorList>
    </citation>
    <scope>NUCLEOTIDE SEQUENCE</scope>
</reference>
<dbReference type="SMART" id="SM00255">
    <property type="entry name" value="TIR"/>
    <property type="match status" value="1"/>
</dbReference>
<dbReference type="PANTHER" id="PTHR11017">
    <property type="entry name" value="LEUCINE-RICH REPEAT-CONTAINING PROTEIN"/>
    <property type="match status" value="1"/>
</dbReference>
<comment type="caution">
    <text evidence="3">The sequence shown here is derived from an EMBL/GenBank/DDBJ whole genome shotgun (WGS) entry which is preliminary data.</text>
</comment>
<evidence type="ECO:0000259" key="2">
    <source>
        <dbReference type="PROSITE" id="PS50104"/>
    </source>
</evidence>
<proteinExistence type="predicted"/>
<dbReference type="Pfam" id="PF00931">
    <property type="entry name" value="NB-ARC"/>
    <property type="match status" value="1"/>
</dbReference>
<sequence length="433" mass="49039">MVKISEASSFHSPKNDKKYDVFLSFRGEDTRLTFTSHLNKALEDANLKTFLDDKEIDTGLSLKPELESAIRASRASVMVLSKNYTTSRWCLNVLALILEQHRDIDHIVIPIFYHVEPTDVRNQQNNYEDAMEDYKKNMAEETNAEKKCEWAQKIEIWKNALTLVVDLKGKMRLASGFLKHKLSLRAETVFIEEIVKEIHHGLGVPLNTTLPLLIRMDYNIKFITSWLKDGSSHTGDILTILVMGMIGKTSLAKYVYGKYCHEFSRSSIVENIRRRCGENLNGLLDLQKQFCGDISKTSSIQGQDVISVIENALANNKVLLVLDDVDSFVKLDALLGNRGFYPGSKIIITTKDESLTHTYSPLNPEIQPKHTKHFLVGLDKSASLKLLSFHAFECAVPKNGYEEVSYDIVKYSEGHPLALEVLGRSLHNQDVAY</sequence>
<organism evidence="3 4">
    <name type="scientific">Tanacetum coccineum</name>
    <dbReference type="NCBI Taxonomy" id="301880"/>
    <lineage>
        <taxon>Eukaryota</taxon>
        <taxon>Viridiplantae</taxon>
        <taxon>Streptophyta</taxon>
        <taxon>Embryophyta</taxon>
        <taxon>Tracheophyta</taxon>
        <taxon>Spermatophyta</taxon>
        <taxon>Magnoliopsida</taxon>
        <taxon>eudicotyledons</taxon>
        <taxon>Gunneridae</taxon>
        <taxon>Pentapetalae</taxon>
        <taxon>asterids</taxon>
        <taxon>campanulids</taxon>
        <taxon>Asterales</taxon>
        <taxon>Asteraceae</taxon>
        <taxon>Asteroideae</taxon>
        <taxon>Anthemideae</taxon>
        <taxon>Anthemidinae</taxon>
        <taxon>Tanacetum</taxon>
    </lineage>
</organism>
<dbReference type="SUPFAM" id="SSF52540">
    <property type="entry name" value="P-loop containing nucleoside triphosphate hydrolases"/>
    <property type="match status" value="1"/>
</dbReference>
<dbReference type="SUPFAM" id="SSF52200">
    <property type="entry name" value="Toll/Interleukin receptor TIR domain"/>
    <property type="match status" value="1"/>
</dbReference>
<gene>
    <name evidence="3" type="ORF">Tco_0840434</name>
</gene>
<dbReference type="Pfam" id="PF01582">
    <property type="entry name" value="TIR"/>
    <property type="match status" value="1"/>
</dbReference>
<dbReference type="PANTHER" id="PTHR11017:SF313">
    <property type="entry name" value="TIR DOMAIN, P-LOOP CONTAINING NUCLEOSIDE TRIPHOSPHATE HYDROLASE"/>
    <property type="match status" value="1"/>
</dbReference>
<dbReference type="Gene3D" id="3.40.50.10140">
    <property type="entry name" value="Toll/interleukin-1 receptor homology (TIR) domain"/>
    <property type="match status" value="1"/>
</dbReference>
<dbReference type="InterPro" id="IPR000157">
    <property type="entry name" value="TIR_dom"/>
</dbReference>
<dbReference type="InterPro" id="IPR035897">
    <property type="entry name" value="Toll_tir_struct_dom_sf"/>
</dbReference>
<dbReference type="Proteomes" id="UP001151760">
    <property type="component" value="Unassembled WGS sequence"/>
</dbReference>